<feature type="domain" description="Cytochrome b5 heme-binding" evidence="7">
    <location>
        <begin position="239"/>
        <end position="313"/>
    </location>
</feature>
<feature type="compositionally biased region" description="Low complexity" evidence="6">
    <location>
        <begin position="91"/>
        <end position="101"/>
    </location>
</feature>
<feature type="region of interest" description="Disordered" evidence="6">
    <location>
        <begin position="79"/>
        <end position="159"/>
    </location>
</feature>
<proteinExistence type="inferred from homology"/>
<evidence type="ECO:0000313" key="9">
    <source>
        <dbReference type="Proteomes" id="UP000198341"/>
    </source>
</evidence>
<evidence type="ECO:0000313" key="8">
    <source>
        <dbReference type="EMBL" id="CCO19105.1"/>
    </source>
</evidence>
<sequence>MGSSSRHRARQHVPKHDVQETIENLSHSKPPISTTTETTTNSKSIAGDSKTGETDGTSTSRTMQKQTVMNAIDAFHQNIRNNTTLQTTDVETSSRSSSSSEETIRSVGKEMMADDIEAACAPLKRTTERNGERRALAPDARNGQSPPEEEEEEEEEVEEIKNIKETKRRSERCYGCASCAYYCSLKECEFCASMLVLVSSSMMRDTLKGGGTKRREAKTTGTINHHHHRSSRFTCCDIDRLRKRAREREGEEDEKVWLVAHGNVYEASAFVRFHPAGREVMMKGAGRDNSEDFDMHSKRAREVWRELRVGELIQCPERGFGGYQPKPGFSVEQCTIM</sequence>
<feature type="compositionally biased region" description="Basic and acidic residues" evidence="6">
    <location>
        <begin position="125"/>
        <end position="136"/>
    </location>
</feature>
<dbReference type="InterPro" id="IPR001199">
    <property type="entry name" value="Cyt_B5-like_heme/steroid-bd"/>
</dbReference>
<feature type="region of interest" description="Disordered" evidence="6">
    <location>
        <begin position="1"/>
        <end position="63"/>
    </location>
</feature>
<feature type="compositionally biased region" description="Polar residues" evidence="6">
    <location>
        <begin position="54"/>
        <end position="63"/>
    </location>
</feature>
<gene>
    <name evidence="8" type="ordered locus">Bathy12g01600</name>
</gene>
<dbReference type="KEGG" id="bpg:Bathy12g01600"/>
<dbReference type="PROSITE" id="PS00191">
    <property type="entry name" value="CYTOCHROME_B5_1"/>
    <property type="match status" value="1"/>
</dbReference>
<evidence type="ECO:0000256" key="3">
    <source>
        <dbReference type="ARBA" id="ARBA00023004"/>
    </source>
</evidence>
<keyword evidence="3 5" id="KW-0408">Iron</keyword>
<evidence type="ECO:0000256" key="1">
    <source>
        <dbReference type="ARBA" id="ARBA00022617"/>
    </source>
</evidence>
<organism evidence="8 9">
    <name type="scientific">Bathycoccus prasinos</name>
    <dbReference type="NCBI Taxonomy" id="41875"/>
    <lineage>
        <taxon>Eukaryota</taxon>
        <taxon>Viridiplantae</taxon>
        <taxon>Chlorophyta</taxon>
        <taxon>Mamiellophyceae</taxon>
        <taxon>Mamiellales</taxon>
        <taxon>Bathycoccaceae</taxon>
        <taxon>Bathycoccus</taxon>
    </lineage>
</organism>
<dbReference type="EMBL" id="FO082267">
    <property type="protein sequence ID" value="CCO19105.1"/>
    <property type="molecule type" value="Genomic_DNA"/>
</dbReference>
<dbReference type="Proteomes" id="UP000198341">
    <property type="component" value="Chromosome 12"/>
</dbReference>
<feature type="compositionally biased region" description="Basic residues" evidence="6">
    <location>
        <begin position="1"/>
        <end position="13"/>
    </location>
</feature>
<dbReference type="SUPFAM" id="SSF55856">
    <property type="entry name" value="Cytochrome b5-like heme/steroid binding domain"/>
    <property type="match status" value="1"/>
</dbReference>
<dbReference type="InterPro" id="IPR018506">
    <property type="entry name" value="Cyt_B5_heme-BS"/>
</dbReference>
<dbReference type="GO" id="GO:0020037">
    <property type="term" value="F:heme binding"/>
    <property type="evidence" value="ECO:0007669"/>
    <property type="project" value="UniProtKB-UniRule"/>
</dbReference>
<dbReference type="eggNOG" id="KOG0537">
    <property type="taxonomic scope" value="Eukaryota"/>
</dbReference>
<dbReference type="OrthoDB" id="260519at2759"/>
<accession>K8F2Q5</accession>
<dbReference type="Pfam" id="PF00173">
    <property type="entry name" value="Cyt-b5"/>
    <property type="match status" value="1"/>
</dbReference>
<keyword evidence="2 5" id="KW-0479">Metal-binding</keyword>
<dbReference type="GO" id="GO:0016020">
    <property type="term" value="C:membrane"/>
    <property type="evidence" value="ECO:0007669"/>
    <property type="project" value="TreeGrafter"/>
</dbReference>
<evidence type="ECO:0000259" key="7">
    <source>
        <dbReference type="PROSITE" id="PS50255"/>
    </source>
</evidence>
<evidence type="ECO:0000256" key="2">
    <source>
        <dbReference type="ARBA" id="ARBA00022723"/>
    </source>
</evidence>
<dbReference type="AlphaFoldDB" id="K8F2Q5"/>
<evidence type="ECO:0000256" key="6">
    <source>
        <dbReference type="SAM" id="MobiDB-lite"/>
    </source>
</evidence>
<feature type="compositionally biased region" description="Polar residues" evidence="6">
    <location>
        <begin position="21"/>
        <end position="33"/>
    </location>
</feature>
<dbReference type="STRING" id="41875.K8F2Q5"/>
<feature type="compositionally biased region" description="Basic and acidic residues" evidence="6">
    <location>
        <begin position="102"/>
        <end position="112"/>
    </location>
</feature>
<evidence type="ECO:0000256" key="4">
    <source>
        <dbReference type="ARBA" id="ARBA00038168"/>
    </source>
</evidence>
<dbReference type="SMART" id="SM01117">
    <property type="entry name" value="Cyt-b5"/>
    <property type="match status" value="1"/>
</dbReference>
<dbReference type="PROSITE" id="PS50255">
    <property type="entry name" value="CYTOCHROME_B5_2"/>
    <property type="match status" value="1"/>
</dbReference>
<protein>
    <recommendedName>
        <fullName evidence="7">Cytochrome b5 heme-binding domain-containing protein</fullName>
    </recommendedName>
</protein>
<dbReference type="PANTHER" id="PTHR19359">
    <property type="entry name" value="CYTOCHROME B5"/>
    <property type="match status" value="1"/>
</dbReference>
<dbReference type="Gene3D" id="3.10.120.10">
    <property type="entry name" value="Cytochrome b5-like heme/steroid binding domain"/>
    <property type="match status" value="1"/>
</dbReference>
<feature type="compositionally biased region" description="Acidic residues" evidence="6">
    <location>
        <begin position="147"/>
        <end position="158"/>
    </location>
</feature>
<comment type="similarity">
    <text evidence="4 5">Belongs to the cytochrome b5 family.</text>
</comment>
<dbReference type="InterPro" id="IPR036400">
    <property type="entry name" value="Cyt_B5-like_heme/steroid_sf"/>
</dbReference>
<dbReference type="PRINTS" id="PR00363">
    <property type="entry name" value="CYTOCHROMEB5"/>
</dbReference>
<dbReference type="GeneID" id="19012657"/>
<dbReference type="PANTHER" id="PTHR19359:SF146">
    <property type="entry name" value="B5, PUTATIVE-RELATED"/>
    <property type="match status" value="1"/>
</dbReference>
<evidence type="ECO:0000256" key="5">
    <source>
        <dbReference type="RuleBase" id="RU362121"/>
    </source>
</evidence>
<name>K8F2Q5_9CHLO</name>
<keyword evidence="1 5" id="KW-0349">Heme</keyword>
<feature type="compositionally biased region" description="Polar residues" evidence="6">
    <location>
        <begin position="79"/>
        <end position="90"/>
    </location>
</feature>
<reference evidence="8 9" key="1">
    <citation type="submission" date="2011-10" db="EMBL/GenBank/DDBJ databases">
        <authorList>
            <person name="Genoscope - CEA"/>
        </authorList>
    </citation>
    <scope>NUCLEOTIDE SEQUENCE [LARGE SCALE GENOMIC DNA]</scope>
    <source>
        <strain evidence="8 9">RCC 1105</strain>
    </source>
</reference>
<dbReference type="GO" id="GO:0046872">
    <property type="term" value="F:metal ion binding"/>
    <property type="evidence" value="ECO:0007669"/>
    <property type="project" value="UniProtKB-UniRule"/>
</dbReference>
<dbReference type="InterPro" id="IPR050668">
    <property type="entry name" value="Cytochrome_b5"/>
</dbReference>
<keyword evidence="9" id="KW-1185">Reference proteome</keyword>
<dbReference type="RefSeq" id="XP_007509990.1">
    <property type="nucleotide sequence ID" value="XM_007509928.1"/>
</dbReference>